<dbReference type="STRING" id="1123014.SAMN02745746_01317"/>
<keyword evidence="1" id="KW-0460">Magnesium</keyword>
<dbReference type="PANTHER" id="PTHR36305:SF1">
    <property type="entry name" value="PHOSPHATIDYLGLYCEROPHOSPHATASE A"/>
    <property type="match status" value="1"/>
</dbReference>
<protein>
    <recommendedName>
        <fullName evidence="1">Phosphatidylglycerophosphatase A</fullName>
        <ecNumber evidence="1">3.1.3.27</ecNumber>
    </recommendedName>
    <alternativeName>
        <fullName evidence="1">Phosphatidylglycerolphosphate phosphatase A</fullName>
    </alternativeName>
</protein>
<keyword evidence="1" id="KW-0443">Lipid metabolism</keyword>
<feature type="transmembrane region" description="Helical" evidence="2">
    <location>
        <begin position="93"/>
        <end position="117"/>
    </location>
</feature>
<dbReference type="PIRSF" id="PIRSF006162">
    <property type="entry name" value="PgpA"/>
    <property type="match status" value="1"/>
</dbReference>
<dbReference type="GO" id="GO:0008962">
    <property type="term" value="F:phosphatidylglycerophosphatase activity"/>
    <property type="evidence" value="ECO:0007669"/>
    <property type="project" value="UniProtKB-EC"/>
</dbReference>
<dbReference type="GO" id="GO:0046872">
    <property type="term" value="F:metal ion binding"/>
    <property type="evidence" value="ECO:0007669"/>
    <property type="project" value="UniProtKB-KW"/>
</dbReference>
<keyword evidence="1 2" id="KW-0812">Transmembrane</keyword>
<dbReference type="AlphaFoldDB" id="A0A1Y6BM55"/>
<organism evidence="4 5">
    <name type="scientific">Pseudogulbenkiania subflava DSM 22618</name>
    <dbReference type="NCBI Taxonomy" id="1123014"/>
    <lineage>
        <taxon>Bacteria</taxon>
        <taxon>Pseudomonadati</taxon>
        <taxon>Pseudomonadota</taxon>
        <taxon>Betaproteobacteria</taxon>
        <taxon>Neisseriales</taxon>
        <taxon>Chromobacteriaceae</taxon>
        <taxon>Pseudogulbenkiania</taxon>
    </lineage>
</organism>
<keyword evidence="2" id="KW-1133">Transmembrane helix</keyword>
<comment type="function">
    <text evidence="1">Lipid phosphatase which dephosphorylates phosphatidylglycerophosphate (PGP) to phosphatidylglycerol (PG).</text>
</comment>
<proteinExistence type="predicted"/>
<keyword evidence="1 2" id="KW-0472">Membrane</keyword>
<name>A0A1Y6BM55_9NEIS</name>
<evidence type="ECO:0000256" key="2">
    <source>
        <dbReference type="SAM" id="Phobius"/>
    </source>
</evidence>
<comment type="pathway">
    <text evidence="1">Phospholipid metabolism; phosphatidylglycerol biosynthesis; phosphatidylglycerol from CDP-diacylglycerol: step 2/2.</text>
</comment>
<dbReference type="EC" id="3.1.3.27" evidence="1"/>
<evidence type="ECO:0000313" key="5">
    <source>
        <dbReference type="Proteomes" id="UP000192920"/>
    </source>
</evidence>
<dbReference type="InterPro" id="IPR036681">
    <property type="entry name" value="PgpA-like_sf"/>
</dbReference>
<keyword evidence="5" id="KW-1185">Reference proteome</keyword>
<dbReference type="CDD" id="cd06971">
    <property type="entry name" value="PgpA"/>
    <property type="match status" value="1"/>
</dbReference>
<keyword evidence="1" id="KW-1208">Phospholipid metabolism</keyword>
<evidence type="ECO:0000259" key="3">
    <source>
        <dbReference type="Pfam" id="PF04608"/>
    </source>
</evidence>
<sequence>MTTLRKPDWAFVLRRPAHFLAFGFGSGLAARAPGTWGTLAALPLAGLLHLAGVDGMLLAALCLPLFVLGVWVCQVTGDALGVHDYGGIVWDEIVAMLLVLSITPFTVTGWVLAFGLFRLFDIVKPWPIRWFDRHVHGGFGVMLDDLIAALFAMAVLWLASGAGLE</sequence>
<dbReference type="PANTHER" id="PTHR36305">
    <property type="entry name" value="PHOSPHATIDYLGLYCEROPHOSPHATASE A"/>
    <property type="match status" value="1"/>
</dbReference>
<comment type="catalytic activity">
    <reaction evidence="1">
        <text>a 1,2-diacyl-sn-glycero-3-phospho-(1'-sn-glycero-3'-phosphate) + H2O = a 1,2-diacyl-sn-glycero-3-phospho-(1'-sn-glycerol) + phosphate</text>
        <dbReference type="Rhea" id="RHEA:33751"/>
        <dbReference type="ChEBI" id="CHEBI:15377"/>
        <dbReference type="ChEBI" id="CHEBI:43474"/>
        <dbReference type="ChEBI" id="CHEBI:60110"/>
        <dbReference type="ChEBI" id="CHEBI:64716"/>
        <dbReference type="EC" id="3.1.3.27"/>
    </reaction>
</comment>
<dbReference type="GO" id="GO:0009395">
    <property type="term" value="P:phospholipid catabolic process"/>
    <property type="evidence" value="ECO:0007669"/>
    <property type="project" value="UniProtKB-KW"/>
</dbReference>
<dbReference type="GO" id="GO:0006655">
    <property type="term" value="P:phosphatidylglycerol biosynthetic process"/>
    <property type="evidence" value="ECO:0007669"/>
    <property type="project" value="UniProtKB-UniPathway"/>
</dbReference>
<keyword evidence="1" id="KW-0378">Hydrolase</keyword>
<keyword evidence="1" id="KW-1003">Cell membrane</keyword>
<comment type="subcellular location">
    <subcellularLocation>
        <location evidence="1">Cell inner membrane</location>
        <topology evidence="1">Multi-pass membrane protein</topology>
    </subcellularLocation>
</comment>
<dbReference type="RefSeq" id="WP_085275632.1">
    <property type="nucleotide sequence ID" value="NZ_FXAG01000005.1"/>
</dbReference>
<feature type="domain" description="YutG/PgpA" evidence="3">
    <location>
        <begin position="20"/>
        <end position="159"/>
    </location>
</feature>
<dbReference type="SUPFAM" id="SSF101307">
    <property type="entry name" value="YutG-like"/>
    <property type="match status" value="1"/>
</dbReference>
<dbReference type="Pfam" id="PF04608">
    <property type="entry name" value="PgpA"/>
    <property type="match status" value="1"/>
</dbReference>
<keyword evidence="1" id="KW-0595">Phospholipid degradation</keyword>
<keyword evidence="1" id="KW-0479">Metal-binding</keyword>
<comment type="cofactor">
    <cofactor evidence="1">
        <name>Mg(2+)</name>
        <dbReference type="ChEBI" id="CHEBI:18420"/>
    </cofactor>
</comment>
<accession>A0A1Y6BM55</accession>
<dbReference type="InterPro" id="IPR026037">
    <property type="entry name" value="PgpA"/>
</dbReference>
<evidence type="ECO:0000313" key="4">
    <source>
        <dbReference type="EMBL" id="SMF10592.1"/>
    </source>
</evidence>
<evidence type="ECO:0000256" key="1">
    <source>
        <dbReference type="PIRNR" id="PIRNR006162"/>
    </source>
</evidence>
<dbReference type="EMBL" id="FXAG01000005">
    <property type="protein sequence ID" value="SMF10592.1"/>
    <property type="molecule type" value="Genomic_DNA"/>
</dbReference>
<feature type="transmembrane region" description="Helical" evidence="2">
    <location>
        <begin position="137"/>
        <end position="159"/>
    </location>
</feature>
<gene>
    <name evidence="4" type="ORF">SAMN02745746_01317</name>
</gene>
<reference evidence="5" key="1">
    <citation type="submission" date="2017-04" db="EMBL/GenBank/DDBJ databases">
        <authorList>
            <person name="Varghese N."/>
            <person name="Submissions S."/>
        </authorList>
    </citation>
    <scope>NUCLEOTIDE SEQUENCE [LARGE SCALE GENOMIC DNA]</scope>
    <source>
        <strain evidence="5">DSM 22618</strain>
    </source>
</reference>
<keyword evidence="1" id="KW-0997">Cell inner membrane</keyword>
<feature type="transmembrane region" description="Helical" evidence="2">
    <location>
        <begin position="47"/>
        <end position="72"/>
    </location>
</feature>
<dbReference type="Proteomes" id="UP000192920">
    <property type="component" value="Unassembled WGS sequence"/>
</dbReference>
<dbReference type="InterPro" id="IPR007686">
    <property type="entry name" value="YutG/PgpA"/>
</dbReference>
<keyword evidence="1" id="KW-0442">Lipid degradation</keyword>
<dbReference type="GO" id="GO:0005886">
    <property type="term" value="C:plasma membrane"/>
    <property type="evidence" value="ECO:0007669"/>
    <property type="project" value="UniProtKB-SubCell"/>
</dbReference>
<dbReference type="UniPathway" id="UPA00084">
    <property type="reaction ID" value="UER00504"/>
</dbReference>